<evidence type="ECO:0000313" key="3">
    <source>
        <dbReference type="Proteomes" id="UP001046350"/>
    </source>
</evidence>
<organism evidence="2 3">
    <name type="scientific">Pseudomonas fakonensis</name>
    <dbReference type="NCBI Taxonomy" id="2842355"/>
    <lineage>
        <taxon>Bacteria</taxon>
        <taxon>Pseudomonadati</taxon>
        <taxon>Pseudomonadota</taxon>
        <taxon>Gammaproteobacteria</taxon>
        <taxon>Pseudomonadales</taxon>
        <taxon>Pseudomonadaceae</taxon>
        <taxon>Pseudomonas</taxon>
    </lineage>
</organism>
<gene>
    <name evidence="2" type="ORF">KSS94_13650</name>
</gene>
<dbReference type="Proteomes" id="UP001046350">
    <property type="component" value="Chromosome"/>
</dbReference>
<protein>
    <submittedName>
        <fullName evidence="2">DUF1842 domain-containing protein</fullName>
    </submittedName>
</protein>
<dbReference type="RefSeq" id="WP_217838639.1">
    <property type="nucleotide sequence ID" value="NZ_CP077076.1"/>
</dbReference>
<feature type="domain" description="DUF1842" evidence="1">
    <location>
        <begin position="4"/>
        <end position="116"/>
    </location>
</feature>
<evidence type="ECO:0000313" key="2">
    <source>
        <dbReference type="EMBL" id="QXH49012.1"/>
    </source>
</evidence>
<proteinExistence type="predicted"/>
<accession>A0ABX8MXD9</accession>
<dbReference type="Pfam" id="PF08896">
    <property type="entry name" value="DUF1842"/>
    <property type="match status" value="1"/>
</dbReference>
<evidence type="ECO:0000259" key="1">
    <source>
        <dbReference type="Pfam" id="PF08896"/>
    </source>
</evidence>
<name>A0ABX8MXD9_9PSED</name>
<reference evidence="2" key="1">
    <citation type="journal article" date="2021" name="Microorganisms">
        <title>The Ever-Expanding Pseudomonas Genus: Description of 43 New Species and Partition of the Pseudomonas putida Group.</title>
        <authorList>
            <person name="Girard L."/>
            <person name="Lood C."/>
            <person name="Hofte M."/>
            <person name="Vandamme P."/>
            <person name="Rokni-Zadeh H."/>
            <person name="van Noort V."/>
            <person name="Lavigne R."/>
            <person name="De Mot R."/>
        </authorList>
    </citation>
    <scope>NUCLEOTIDE SEQUENCE</scope>
    <source>
        <strain evidence="2">COW40</strain>
    </source>
</reference>
<dbReference type="EMBL" id="CP077076">
    <property type="protein sequence ID" value="QXH49012.1"/>
    <property type="molecule type" value="Genomic_DNA"/>
</dbReference>
<keyword evidence="3" id="KW-1185">Reference proteome</keyword>
<dbReference type="InterPro" id="IPR014992">
    <property type="entry name" value="DUF1842"/>
</dbReference>
<sequence>MAIGLFHTRLNVSTGLLGAPVLTLDLLVNVVQKKVTGTARTSQATYPVVNFHADVWGSYSELPFAPTGAPSIVLHLDGSPSGPLSQIAQTFHLQGLLDAGWNKGTATYRYFIQGHWVDQHGVVRKAPDIVHQHQPGERLKAAIKHLESA</sequence>